<evidence type="ECO:0000313" key="1">
    <source>
        <dbReference type="EMBL" id="KAJ4702089.1"/>
    </source>
</evidence>
<accession>A0ACC1WT79</accession>
<keyword evidence="2" id="KW-1185">Reference proteome</keyword>
<dbReference type="EMBL" id="CM051407">
    <property type="protein sequence ID" value="KAJ4702089.1"/>
    <property type="molecule type" value="Genomic_DNA"/>
</dbReference>
<reference evidence="1 2" key="1">
    <citation type="journal article" date="2023" name="Science">
        <title>Complex scaffold remodeling in plant triterpene biosynthesis.</title>
        <authorList>
            <person name="De La Pena R."/>
            <person name="Hodgson H."/>
            <person name="Liu J.C."/>
            <person name="Stephenson M.J."/>
            <person name="Martin A.C."/>
            <person name="Owen C."/>
            <person name="Harkess A."/>
            <person name="Leebens-Mack J."/>
            <person name="Jimenez L.E."/>
            <person name="Osbourn A."/>
            <person name="Sattely E.S."/>
        </authorList>
    </citation>
    <scope>NUCLEOTIDE SEQUENCE [LARGE SCALE GENOMIC DNA]</scope>
    <source>
        <strain evidence="2">cv. JPN11</strain>
        <tissue evidence="1">Leaf</tissue>
    </source>
</reference>
<comment type="caution">
    <text evidence="1">The sequence shown here is derived from an EMBL/GenBank/DDBJ whole genome shotgun (WGS) entry which is preliminary data.</text>
</comment>
<evidence type="ECO:0000313" key="2">
    <source>
        <dbReference type="Proteomes" id="UP001164539"/>
    </source>
</evidence>
<protein>
    <submittedName>
        <fullName evidence="1">DNA-directed RNA polymerase I subunit RPA43</fullName>
    </submittedName>
</protein>
<dbReference type="Proteomes" id="UP001164539">
    <property type="component" value="Chromosome 14"/>
</dbReference>
<organism evidence="1 2">
    <name type="scientific">Melia azedarach</name>
    <name type="common">Chinaberry tree</name>
    <dbReference type="NCBI Taxonomy" id="155640"/>
    <lineage>
        <taxon>Eukaryota</taxon>
        <taxon>Viridiplantae</taxon>
        <taxon>Streptophyta</taxon>
        <taxon>Embryophyta</taxon>
        <taxon>Tracheophyta</taxon>
        <taxon>Spermatophyta</taxon>
        <taxon>Magnoliopsida</taxon>
        <taxon>eudicotyledons</taxon>
        <taxon>Gunneridae</taxon>
        <taxon>Pentapetalae</taxon>
        <taxon>rosids</taxon>
        <taxon>malvids</taxon>
        <taxon>Sapindales</taxon>
        <taxon>Meliaceae</taxon>
        <taxon>Melia</taxon>
    </lineage>
</organism>
<keyword evidence="1" id="KW-0240">DNA-directed RNA polymerase</keyword>
<gene>
    <name evidence="1" type="ORF">OWV82_025223</name>
</gene>
<proteinExistence type="predicted"/>
<sequence>MEGLKVSDADLVVYLPPSKSNKVSQAILRELSSLLFKFNEIFEGIVLAYDVNILEKNGKILSGIHPYFGVRLKAKLLLFSPKPNMLLEGKVVKLTQESIHAIVLGFSSATIVDEDIREEFKHKTRHGEEVFVSRSHKRHVIKVGTMIQFLVKSFDEEILHISGSLIPAHTGSIRWLDKKSEDVLLIDRSRRKRREGEGEMEVEDNEKIGGAVSSLGNDHQVKKSKKHRFAEDH</sequence>
<name>A0ACC1WT79_MELAZ</name>
<keyword evidence="1" id="KW-0804">Transcription</keyword>